<evidence type="ECO:0000259" key="1">
    <source>
        <dbReference type="Pfam" id="PF00134"/>
    </source>
</evidence>
<reference evidence="2 3" key="1">
    <citation type="submission" date="2024-10" db="EMBL/GenBank/DDBJ databases">
        <title>Updated reference genomes for cyclostephanoid diatoms.</title>
        <authorList>
            <person name="Roberts W.R."/>
            <person name="Alverson A.J."/>
        </authorList>
    </citation>
    <scope>NUCLEOTIDE SEQUENCE [LARGE SCALE GENOMIC DNA]</scope>
    <source>
        <strain evidence="2 3">AJA010-31</strain>
    </source>
</reference>
<organism evidence="2 3">
    <name type="scientific">Cyclotella atomus</name>
    <dbReference type="NCBI Taxonomy" id="382360"/>
    <lineage>
        <taxon>Eukaryota</taxon>
        <taxon>Sar</taxon>
        <taxon>Stramenopiles</taxon>
        <taxon>Ochrophyta</taxon>
        <taxon>Bacillariophyta</taxon>
        <taxon>Coscinodiscophyceae</taxon>
        <taxon>Thalassiosirophycidae</taxon>
        <taxon>Stephanodiscales</taxon>
        <taxon>Stephanodiscaceae</taxon>
        <taxon>Cyclotella</taxon>
    </lineage>
</organism>
<dbReference type="SUPFAM" id="SSF47954">
    <property type="entry name" value="Cyclin-like"/>
    <property type="match status" value="1"/>
</dbReference>
<evidence type="ECO:0000313" key="2">
    <source>
        <dbReference type="EMBL" id="KAL3783327.1"/>
    </source>
</evidence>
<dbReference type="InterPro" id="IPR039361">
    <property type="entry name" value="Cyclin"/>
</dbReference>
<protein>
    <recommendedName>
        <fullName evidence="1">Cyclin N-terminal domain-containing protein</fullName>
    </recommendedName>
</protein>
<evidence type="ECO:0000313" key="3">
    <source>
        <dbReference type="Proteomes" id="UP001530400"/>
    </source>
</evidence>
<sequence length="265" mass="29210">MSNPHLISLMQQQERTEAYRCSDYLAFANSMHPDDRQAQCNWSYHTVASCKGVSPATAVMAISYFDRFMSSNSSSAELALEDIGVGQLACVTCLVVALKVHYGFNVETDFVSNAICRDMYSADEINRMEIEILQSLDWRLNGPIPHDFIDAYLNLHEVIPTIDSSYLDSLARCSKAMAELAVTRYEVALHYPSAIAFTSICCALLYLEAVPSVDSVTVLGCIKRVSGLDFNDHTTTRLFKTMIGLIQEFPSGGSSRGSGGVVKMI</sequence>
<dbReference type="Pfam" id="PF00134">
    <property type="entry name" value="Cyclin_N"/>
    <property type="match status" value="1"/>
</dbReference>
<feature type="domain" description="Cyclin N-terminal" evidence="1">
    <location>
        <begin position="7"/>
        <end position="141"/>
    </location>
</feature>
<dbReference type="FunFam" id="1.10.472.10:FF:000093">
    <property type="entry name" value="Predicted protein"/>
    <property type="match status" value="1"/>
</dbReference>
<dbReference type="PANTHER" id="PTHR10177">
    <property type="entry name" value="CYCLINS"/>
    <property type="match status" value="1"/>
</dbReference>
<proteinExistence type="predicted"/>
<dbReference type="Gene3D" id="1.10.472.10">
    <property type="entry name" value="Cyclin-like"/>
    <property type="match status" value="2"/>
</dbReference>
<dbReference type="Proteomes" id="UP001530400">
    <property type="component" value="Unassembled WGS sequence"/>
</dbReference>
<name>A0ABD3P5I6_9STRA</name>
<keyword evidence="3" id="KW-1185">Reference proteome</keyword>
<dbReference type="AlphaFoldDB" id="A0ABD3P5I6"/>
<dbReference type="InterPro" id="IPR006671">
    <property type="entry name" value="Cyclin_N"/>
</dbReference>
<gene>
    <name evidence="2" type="ORF">ACHAWO_007266</name>
</gene>
<dbReference type="InterPro" id="IPR036915">
    <property type="entry name" value="Cyclin-like_sf"/>
</dbReference>
<accession>A0ABD3P5I6</accession>
<dbReference type="EMBL" id="JALLPJ020000771">
    <property type="protein sequence ID" value="KAL3783327.1"/>
    <property type="molecule type" value="Genomic_DNA"/>
</dbReference>
<comment type="caution">
    <text evidence="2">The sequence shown here is derived from an EMBL/GenBank/DDBJ whole genome shotgun (WGS) entry which is preliminary data.</text>
</comment>